<accession>A0A6H1Z880</accession>
<dbReference type="EMBL" id="MT141577">
    <property type="protein sequence ID" value="QJA67942.1"/>
    <property type="molecule type" value="Genomic_DNA"/>
</dbReference>
<dbReference type="EMBL" id="MT143973">
    <property type="protein sequence ID" value="QJA44086.1"/>
    <property type="molecule type" value="Genomic_DNA"/>
</dbReference>
<gene>
    <name evidence="4" type="ORF">MM415A00093_0085</name>
    <name evidence="2" type="ORF">MM415B00143_0093</name>
    <name evidence="1" type="ORF">TM448A00087_0019</name>
    <name evidence="3" type="ORF">TM448B00099_0002</name>
</gene>
<reference evidence="1" key="1">
    <citation type="submission" date="2020-03" db="EMBL/GenBank/DDBJ databases">
        <title>The deep terrestrial virosphere.</title>
        <authorList>
            <person name="Holmfeldt K."/>
            <person name="Nilsson E."/>
            <person name="Simone D."/>
            <person name="Lopez-Fernandez M."/>
            <person name="Wu X."/>
            <person name="de Brujin I."/>
            <person name="Lundin D."/>
            <person name="Andersson A."/>
            <person name="Bertilsson S."/>
            <person name="Dopson M."/>
        </authorList>
    </citation>
    <scope>NUCLEOTIDE SEQUENCE</scope>
    <source>
        <strain evidence="4">MM415A00093</strain>
        <strain evidence="2">MM415B00143</strain>
        <strain evidence="1">TM448A00087</strain>
        <strain evidence="3">TM448B00099</strain>
    </source>
</reference>
<dbReference type="AlphaFoldDB" id="A0A6H1Z880"/>
<dbReference type="EMBL" id="MT145187">
    <property type="protein sequence ID" value="QJI04592.1"/>
    <property type="molecule type" value="Genomic_DNA"/>
</dbReference>
<evidence type="ECO:0000313" key="2">
    <source>
        <dbReference type="EMBL" id="QJA67942.1"/>
    </source>
</evidence>
<sequence>MANSFTGNPVVLDTFTSAIDVCSSLGFSTGTPLKVKSIEWQTPTSTAHTAAITDAVGGNAIFGEQCTTANQSIIKYFDGYIKNLCIAISGVGSGKIIIHLA</sequence>
<evidence type="ECO:0000313" key="1">
    <source>
        <dbReference type="EMBL" id="QJA44086.1"/>
    </source>
</evidence>
<organism evidence="1">
    <name type="scientific">viral metagenome</name>
    <dbReference type="NCBI Taxonomy" id="1070528"/>
    <lineage>
        <taxon>unclassified sequences</taxon>
        <taxon>metagenomes</taxon>
        <taxon>organismal metagenomes</taxon>
    </lineage>
</organism>
<protein>
    <submittedName>
        <fullName evidence="1">Uncharacterized protein</fullName>
    </submittedName>
</protein>
<dbReference type="EMBL" id="MT144589">
    <property type="protein sequence ID" value="QJH93526.1"/>
    <property type="molecule type" value="Genomic_DNA"/>
</dbReference>
<proteinExistence type="predicted"/>
<name>A0A6H1Z880_9ZZZZ</name>
<evidence type="ECO:0000313" key="3">
    <source>
        <dbReference type="EMBL" id="QJH93526.1"/>
    </source>
</evidence>
<evidence type="ECO:0000313" key="4">
    <source>
        <dbReference type="EMBL" id="QJI04592.1"/>
    </source>
</evidence>